<name>A0A059W9Z8_STRNR</name>
<reference evidence="1 2" key="1">
    <citation type="journal article" date="2019" name="Microbiol. Resour. Announc.">
        <title>Draft Genome Sequence of the Most Traditional epsilon-Poly-l-Lysine Producer, Streptomyces albulus NBRC14147.</title>
        <authorList>
            <person name="Yamanaka K."/>
            <person name="Hamano Y."/>
        </authorList>
    </citation>
    <scope>NUCLEOTIDE SEQUENCE [LARGE SCALE GENOMIC DNA]</scope>
    <source>
        <strain evidence="1 2">NBRC 14147</strain>
    </source>
</reference>
<accession>A0A059W9Z8</accession>
<proteinExistence type="predicted"/>
<protein>
    <submittedName>
        <fullName evidence="1">Uncharacterized protein</fullName>
    </submittedName>
</protein>
<evidence type="ECO:0000313" key="2">
    <source>
        <dbReference type="Proteomes" id="UP000288351"/>
    </source>
</evidence>
<dbReference type="Proteomes" id="UP000288351">
    <property type="component" value="Unassembled WGS sequence"/>
</dbReference>
<dbReference type="RefSeq" id="WP_016571090.1">
    <property type="nucleotide sequence ID" value="NZ_BHXC01000006.1"/>
</dbReference>
<dbReference type="InterPro" id="IPR038070">
    <property type="entry name" value="Rv2632c-like_sf"/>
</dbReference>
<dbReference type="SUPFAM" id="SSF143212">
    <property type="entry name" value="Rv2632c-like"/>
    <property type="match status" value="1"/>
</dbReference>
<dbReference type="STRING" id="68570.DC74_4099"/>
<gene>
    <name evidence="1" type="ORF">SALB_04951</name>
</gene>
<evidence type="ECO:0000313" key="1">
    <source>
        <dbReference type="EMBL" id="GCB92192.1"/>
    </source>
</evidence>
<dbReference type="eggNOG" id="ENOG5033AY1">
    <property type="taxonomic scope" value="Bacteria"/>
</dbReference>
<dbReference type="Gene3D" id="3.30.160.240">
    <property type="entry name" value="Rv1738"/>
    <property type="match status" value="1"/>
</dbReference>
<organism evidence="1 2">
    <name type="scientific">Streptomyces noursei</name>
    <name type="common">Streptomyces albulus</name>
    <dbReference type="NCBI Taxonomy" id="1971"/>
    <lineage>
        <taxon>Bacteria</taxon>
        <taxon>Bacillati</taxon>
        <taxon>Actinomycetota</taxon>
        <taxon>Actinomycetes</taxon>
        <taxon>Kitasatosporales</taxon>
        <taxon>Streptomycetaceae</taxon>
        <taxon>Streptomyces</taxon>
    </lineage>
</organism>
<dbReference type="Pfam" id="PF08962">
    <property type="entry name" value="Rv2632c-like"/>
    <property type="match status" value="1"/>
</dbReference>
<dbReference type="InterPro" id="IPR015057">
    <property type="entry name" value="Rv2632c-like"/>
</dbReference>
<sequence length="96" mass="10178">MTGTGKGTNTKAWHAEIDIVESGSEVRAEARLRGKDGGQLIGEGSARCNPADENVPSIGDELATARALSDLSHQLLSRAAHDIEVHTARPVERLHA</sequence>
<dbReference type="EMBL" id="BHXC01000006">
    <property type="protein sequence ID" value="GCB92192.1"/>
    <property type="molecule type" value="Genomic_DNA"/>
</dbReference>
<dbReference type="AlphaFoldDB" id="A0A059W9Z8"/>
<comment type="caution">
    <text evidence="1">The sequence shown here is derived from an EMBL/GenBank/DDBJ whole genome shotgun (WGS) entry which is preliminary data.</text>
</comment>